<reference evidence="2" key="1">
    <citation type="submission" date="2019-03" db="EMBL/GenBank/DDBJ databases">
        <authorList>
            <person name="Bockoven R."/>
            <person name="Gutierrez J."/>
            <person name="Newkirk H."/>
            <person name="Liu M."/>
            <person name="Ramsey J."/>
            <person name="Cahill J."/>
        </authorList>
    </citation>
    <scope>NUCLEOTIDE SEQUENCE [LARGE SCALE GENOMIC DNA]</scope>
</reference>
<proteinExistence type="predicted"/>
<sequence>MKMVYDDEAAKAGNHVRIEFNDKRTEIQIGTTGGSKLGFLNSFPLFIIDRERVKSQRDLATAVDYYAKIHRVSSNTTASHAVMRVFRLNFGNTIKGEI</sequence>
<dbReference type="EMBL" id="MK618715">
    <property type="protein sequence ID" value="QBQ72199.1"/>
    <property type="molecule type" value="Genomic_DNA"/>
</dbReference>
<organism evidence="1 2">
    <name type="scientific">Serratia phage Parlo</name>
    <dbReference type="NCBI Taxonomy" id="2557554"/>
    <lineage>
        <taxon>Viruses</taxon>
        <taxon>Duplodnaviria</taxon>
        <taxon>Heunggongvirae</taxon>
        <taxon>Uroviricota</taxon>
        <taxon>Caudoviricetes</taxon>
        <taxon>Parlovirus</taxon>
        <taxon>Parlovirus parlo</taxon>
    </lineage>
</organism>
<name>A0A482MG68_9CAUD</name>
<accession>A0A482MG68</accession>
<dbReference type="Proteomes" id="UP000307326">
    <property type="component" value="Segment"/>
</dbReference>
<protein>
    <submittedName>
        <fullName evidence="1">Uncharacterized protein</fullName>
    </submittedName>
</protein>
<evidence type="ECO:0000313" key="2">
    <source>
        <dbReference type="Proteomes" id="UP000307326"/>
    </source>
</evidence>
<keyword evidence="2" id="KW-1185">Reference proteome</keyword>
<evidence type="ECO:0000313" key="1">
    <source>
        <dbReference type="EMBL" id="QBQ72199.1"/>
    </source>
</evidence>
<gene>
    <name evidence="1" type="ORF">CPT_Parlo_050</name>
</gene>